<dbReference type="Proteomes" id="UP000242869">
    <property type="component" value="Unassembled WGS sequence"/>
</dbReference>
<keyword evidence="1" id="KW-1133">Transmembrane helix</keyword>
<evidence type="ECO:0000256" key="1">
    <source>
        <dbReference type="SAM" id="Phobius"/>
    </source>
</evidence>
<keyword evidence="1" id="KW-0812">Transmembrane</keyword>
<dbReference type="EMBL" id="FOVE01000013">
    <property type="protein sequence ID" value="SFN61270.1"/>
    <property type="molecule type" value="Genomic_DNA"/>
</dbReference>
<dbReference type="Pfam" id="PF13630">
    <property type="entry name" value="SdpI"/>
    <property type="match status" value="1"/>
</dbReference>
<feature type="transmembrane region" description="Helical" evidence="1">
    <location>
        <begin position="53"/>
        <end position="70"/>
    </location>
</feature>
<keyword evidence="1" id="KW-0472">Membrane</keyword>
<accession>A0A1I5AFU6</accession>
<reference evidence="3" key="1">
    <citation type="submission" date="2016-10" db="EMBL/GenBank/DDBJ databases">
        <authorList>
            <person name="Varghese N."/>
            <person name="Submissions S."/>
        </authorList>
    </citation>
    <scope>NUCLEOTIDE SEQUENCE [LARGE SCALE GENOMIC DNA]</scope>
    <source>
        <strain evidence="3">DSM 6150</strain>
    </source>
</reference>
<dbReference type="AlphaFoldDB" id="A0A1I5AFU6"/>
<feature type="transmembrane region" description="Helical" evidence="1">
    <location>
        <begin position="6"/>
        <end position="25"/>
    </location>
</feature>
<dbReference type="InterPro" id="IPR025962">
    <property type="entry name" value="SdpI/YhfL"/>
</dbReference>
<sequence length="108" mass="12478">MIQQPFFTPAILLVLFAIPLALGWVPRNRFYGIRTRRALADDAAWYRINRSGAWCLIVSGLFYLAVAWVVPMSGPQDVNFRLWLLHLFAFVLPLLLGLVRIRHLSRQD</sequence>
<evidence type="ECO:0000313" key="3">
    <source>
        <dbReference type="Proteomes" id="UP000242869"/>
    </source>
</evidence>
<name>A0A1I5AFU6_9NEIS</name>
<dbReference type="OrthoDB" id="9035280at2"/>
<protein>
    <submittedName>
        <fullName evidence="2">SdpI/YhfL protein family protein</fullName>
    </submittedName>
</protein>
<proteinExistence type="predicted"/>
<dbReference type="RefSeq" id="WP_091195092.1">
    <property type="nucleotide sequence ID" value="NZ_FOVE01000013.1"/>
</dbReference>
<gene>
    <name evidence="2" type="ORF">SAMN05660284_01892</name>
</gene>
<keyword evidence="3" id="KW-1185">Reference proteome</keyword>
<feature type="transmembrane region" description="Helical" evidence="1">
    <location>
        <begin position="82"/>
        <end position="101"/>
    </location>
</feature>
<dbReference type="STRING" id="83765.SAMN05660284_01892"/>
<evidence type="ECO:0000313" key="2">
    <source>
        <dbReference type="EMBL" id="SFN61270.1"/>
    </source>
</evidence>
<organism evidence="2 3">
    <name type="scientific">Formivibrio citricus</name>
    <dbReference type="NCBI Taxonomy" id="83765"/>
    <lineage>
        <taxon>Bacteria</taxon>
        <taxon>Pseudomonadati</taxon>
        <taxon>Pseudomonadota</taxon>
        <taxon>Betaproteobacteria</taxon>
        <taxon>Neisseriales</taxon>
        <taxon>Chitinibacteraceae</taxon>
        <taxon>Formivibrio</taxon>
    </lineage>
</organism>